<sequence>MQRQRRDALSLGLPALARALVGTGLQSQVRTFDVAAGEFTVYGPEERAEVLTEVGMFLTSLAAEQPFWPGDGLLTPRCQSA</sequence>
<gene>
    <name evidence="1" type="ORF">NFX46_20840</name>
</gene>
<keyword evidence="2" id="KW-1185">Reference proteome</keyword>
<evidence type="ECO:0000313" key="1">
    <source>
        <dbReference type="EMBL" id="USQ85952.1"/>
    </source>
</evidence>
<name>A0ABY4ZAN9_9ACTN</name>
<proteinExistence type="predicted"/>
<evidence type="ECO:0000313" key="2">
    <source>
        <dbReference type="Proteomes" id="UP001056374"/>
    </source>
</evidence>
<dbReference type="EMBL" id="CP099468">
    <property type="protein sequence ID" value="USQ85952.1"/>
    <property type="molecule type" value="Genomic_DNA"/>
</dbReference>
<dbReference type="Proteomes" id="UP001056374">
    <property type="component" value="Chromosome"/>
</dbReference>
<dbReference type="RefSeq" id="WP_252551229.1">
    <property type="nucleotide sequence ID" value="NZ_CP099468.1"/>
</dbReference>
<protein>
    <submittedName>
        <fullName evidence="1">Uncharacterized protein</fullName>
    </submittedName>
</protein>
<reference evidence="1" key="1">
    <citation type="submission" date="2022-06" db="EMBL/GenBank/DDBJ databases">
        <title>Complete genome sequence of soil microorganisms Streptomyces sp. Qhu-M197 isolated from Alpine meadows habitats on the Tibetan Plateau.</title>
        <authorList>
            <person name="Zhang B."/>
            <person name="Xiang X."/>
            <person name="Fan J."/>
        </authorList>
    </citation>
    <scope>NUCLEOTIDE SEQUENCE</scope>
    <source>
        <strain evidence="1">Qhu-M197</strain>
    </source>
</reference>
<organism evidence="1 2">
    <name type="scientific">Streptomyces phaeoluteigriseus</name>
    <dbReference type="NCBI Taxonomy" id="114686"/>
    <lineage>
        <taxon>Bacteria</taxon>
        <taxon>Bacillati</taxon>
        <taxon>Actinomycetota</taxon>
        <taxon>Actinomycetes</taxon>
        <taxon>Kitasatosporales</taxon>
        <taxon>Streptomycetaceae</taxon>
        <taxon>Streptomyces</taxon>
        <taxon>Streptomyces aurantiacus group</taxon>
    </lineage>
</organism>
<accession>A0ABY4ZAN9</accession>